<keyword evidence="1" id="KW-0732">Signal</keyword>
<reference evidence="2 3" key="1">
    <citation type="submission" date="2013-01" db="EMBL/GenBank/DDBJ databases">
        <title>Whole genome shotgun sequence of Gordonia soli NBRC 108243.</title>
        <authorList>
            <person name="Isaki-Nakamura S."/>
            <person name="Hosoyama A."/>
            <person name="Tsuchikane K."/>
            <person name="Ando Y."/>
            <person name="Baba S."/>
            <person name="Ohji S."/>
            <person name="Hamada M."/>
            <person name="Tamura T."/>
            <person name="Yamazoe A."/>
            <person name="Yamazaki S."/>
            <person name="Fujita N."/>
        </authorList>
    </citation>
    <scope>NUCLEOTIDE SEQUENCE [LARGE SCALE GENOMIC DNA]</scope>
    <source>
        <strain evidence="2 3">NBRC 108243</strain>
    </source>
</reference>
<dbReference type="AlphaFoldDB" id="M0QDG5"/>
<proteinExistence type="predicted"/>
<organism evidence="2 3">
    <name type="scientific">Gordonia soli NBRC 108243</name>
    <dbReference type="NCBI Taxonomy" id="1223545"/>
    <lineage>
        <taxon>Bacteria</taxon>
        <taxon>Bacillati</taxon>
        <taxon>Actinomycetota</taxon>
        <taxon>Actinomycetes</taxon>
        <taxon>Mycobacteriales</taxon>
        <taxon>Gordoniaceae</taxon>
        <taxon>Gordonia</taxon>
    </lineage>
</organism>
<sequence length="200" mass="21836">MEMTSDFDSRLATAAARRADARRTAHSSPPREVPILERLGRMAISAHRVADERSVCGEILMDVDREIWRPARAPGYLDLLIADHGHEGTIAVVLTRFVVDGGADVAGLLDHACVEARDLPEWDEQEVTRAAADFRTEGASLQTGTYVGDGETWFCAIRYAAYRRGNVGYLLHVTGTAPAREGAEFRRAIAATIGSARLDD</sequence>
<dbReference type="EMBL" id="BANX01000003">
    <property type="protein sequence ID" value="GAC66653.1"/>
    <property type="molecule type" value="Genomic_DNA"/>
</dbReference>
<gene>
    <name evidence="2" type="ORF">GS4_03_01010</name>
</gene>
<evidence type="ECO:0000313" key="2">
    <source>
        <dbReference type="EMBL" id="GAC66653.1"/>
    </source>
</evidence>
<comment type="caution">
    <text evidence="2">The sequence shown here is derived from an EMBL/GenBank/DDBJ whole genome shotgun (WGS) entry which is preliminary data.</text>
</comment>
<dbReference type="Gene3D" id="3.40.1000.10">
    <property type="entry name" value="Mog1/PsbP, alpha/beta/alpha sandwich"/>
    <property type="match status" value="1"/>
</dbReference>
<dbReference type="InterPro" id="IPR019674">
    <property type="entry name" value="Lipoprotein_LpqN/LpqT-like"/>
</dbReference>
<dbReference type="eggNOG" id="ENOG5031VVR">
    <property type="taxonomic scope" value="Bacteria"/>
</dbReference>
<keyword evidence="3" id="KW-1185">Reference proteome</keyword>
<accession>M0QDG5</accession>
<dbReference type="STRING" id="1223545.GS4_03_01010"/>
<name>M0QDG5_9ACTN</name>
<evidence type="ECO:0000313" key="3">
    <source>
        <dbReference type="Proteomes" id="UP000011666"/>
    </source>
</evidence>
<dbReference type="Pfam" id="PF10738">
    <property type="entry name" value="Lpp-LpqN"/>
    <property type="match status" value="1"/>
</dbReference>
<protein>
    <recommendedName>
        <fullName evidence="4">Lipoprotein LpqN</fullName>
    </recommendedName>
</protein>
<evidence type="ECO:0008006" key="4">
    <source>
        <dbReference type="Google" id="ProtNLM"/>
    </source>
</evidence>
<dbReference type="Proteomes" id="UP000011666">
    <property type="component" value="Unassembled WGS sequence"/>
</dbReference>
<evidence type="ECO:0000256" key="1">
    <source>
        <dbReference type="ARBA" id="ARBA00022729"/>
    </source>
</evidence>